<keyword evidence="4 5" id="KW-0546">Nucleotide metabolism</keyword>
<evidence type="ECO:0000256" key="5">
    <source>
        <dbReference type="HAMAP-Rule" id="MF_01962"/>
    </source>
</evidence>
<gene>
    <name evidence="7" type="ORF">SAMN05877838_1978</name>
</gene>
<dbReference type="InterPro" id="IPR006330">
    <property type="entry name" value="Ado/ade_deaminase"/>
</dbReference>
<reference evidence="8" key="1">
    <citation type="submission" date="2017-08" db="EMBL/GenBank/DDBJ databases">
        <authorList>
            <person name="Varghese N."/>
            <person name="Submissions S."/>
        </authorList>
    </citation>
    <scope>NUCLEOTIDE SEQUENCE [LARGE SCALE GENOMIC DNA]</scope>
    <source>
        <strain evidence="8">KCTC 23107</strain>
    </source>
</reference>
<keyword evidence="2 5" id="KW-0378">Hydrolase</keyword>
<dbReference type="InterPro" id="IPR032466">
    <property type="entry name" value="Metal_Hydrolase"/>
</dbReference>
<dbReference type="Proteomes" id="UP000219465">
    <property type="component" value="Unassembled WGS sequence"/>
</dbReference>
<evidence type="ECO:0000259" key="6">
    <source>
        <dbReference type="Pfam" id="PF00962"/>
    </source>
</evidence>
<comment type="function">
    <text evidence="5">Catalyzes the hydrolytic deamination of adenine to hypoxanthine. Plays an important role in the purine salvage pathway and in nitrogen catabolism.</text>
</comment>
<evidence type="ECO:0000256" key="3">
    <source>
        <dbReference type="ARBA" id="ARBA00022833"/>
    </source>
</evidence>
<sequence length="328" mass="34876">MTAPFNTAPVPKAELHCHIEGAASPALVKAQAGKYNTDVSGFISGDSYVWSDFTEFLTAYDGAASLFRSEEDYALLARTYLEGIAAQNAIYAEIFVSPDHAAAAGLSHTAYFDGLAEGIRQASESSGIECRMIIVGVRHLGAEKVEAAAKLAASRPHPLITGFGMAGEERFGEVAEFARAFDIARDAGLGITIHAGELAGAESVRDALDHIRPSRIGHGVRAIEDGALVQRIADEGVVLEVCPGSNLALNVYPEISSHPFDRLRRAGVKVTLSSDDPPHFASSVGREYQMAADAWGYGAPDLTDFTRTAIEAAFVDPQTRAKLLGQLD</sequence>
<keyword evidence="8" id="KW-1185">Reference proteome</keyword>
<dbReference type="InterPro" id="IPR028892">
    <property type="entry name" value="ADE"/>
</dbReference>
<feature type="binding site" evidence="5">
    <location>
        <position position="276"/>
    </location>
    <ligand>
        <name>substrate</name>
    </ligand>
</feature>
<feature type="binding site" evidence="5">
    <location>
        <position position="16"/>
    </location>
    <ligand>
        <name>Zn(2+)</name>
        <dbReference type="ChEBI" id="CHEBI:29105"/>
        <note>catalytic</note>
    </ligand>
</feature>
<comment type="catalytic activity">
    <reaction evidence="5">
        <text>adenine + H2O + H(+) = hypoxanthine + NH4(+)</text>
        <dbReference type="Rhea" id="RHEA:23688"/>
        <dbReference type="ChEBI" id="CHEBI:15377"/>
        <dbReference type="ChEBI" id="CHEBI:15378"/>
        <dbReference type="ChEBI" id="CHEBI:16708"/>
        <dbReference type="ChEBI" id="CHEBI:17368"/>
        <dbReference type="ChEBI" id="CHEBI:28938"/>
        <dbReference type="EC" id="3.5.4.2"/>
    </reaction>
</comment>
<keyword evidence="3 5" id="KW-0862">Zinc</keyword>
<dbReference type="AlphaFoldDB" id="A0A286IAJ7"/>
<protein>
    <recommendedName>
        <fullName evidence="5">Adenine deaminase</fullName>
        <shortName evidence="5">ADE</shortName>
        <ecNumber evidence="5">3.5.4.2</ecNumber>
    </recommendedName>
    <alternativeName>
        <fullName evidence="5">Adenine aminohydrolase</fullName>
        <shortName evidence="5">AAH</shortName>
    </alternativeName>
</protein>
<dbReference type="PANTHER" id="PTHR43114">
    <property type="entry name" value="ADENINE DEAMINASE"/>
    <property type="match status" value="1"/>
</dbReference>
<evidence type="ECO:0000256" key="4">
    <source>
        <dbReference type="ARBA" id="ARBA00023080"/>
    </source>
</evidence>
<evidence type="ECO:0000256" key="1">
    <source>
        <dbReference type="ARBA" id="ARBA00022723"/>
    </source>
</evidence>
<feature type="active site" description="Proton donor" evidence="5">
    <location>
        <position position="197"/>
    </location>
</feature>
<feature type="domain" description="Adenosine deaminase" evidence="6">
    <location>
        <begin position="11"/>
        <end position="327"/>
    </location>
</feature>
<dbReference type="GO" id="GO:0043103">
    <property type="term" value="P:hypoxanthine salvage"/>
    <property type="evidence" value="ECO:0007669"/>
    <property type="project" value="UniProtKB-UniRule"/>
</dbReference>
<feature type="binding site" evidence="5">
    <location>
        <position position="194"/>
    </location>
    <ligand>
        <name>Zn(2+)</name>
        <dbReference type="ChEBI" id="CHEBI:29105"/>
        <note>catalytic</note>
    </ligand>
</feature>
<feature type="binding site" evidence="5">
    <location>
        <position position="275"/>
    </location>
    <ligand>
        <name>Zn(2+)</name>
        <dbReference type="ChEBI" id="CHEBI:29105"/>
        <note>catalytic</note>
    </ligand>
</feature>
<dbReference type="GO" id="GO:0009117">
    <property type="term" value="P:nucleotide metabolic process"/>
    <property type="evidence" value="ECO:0007669"/>
    <property type="project" value="UniProtKB-KW"/>
</dbReference>
<name>A0A286IAJ7_9HYPH</name>
<accession>A0A286IAJ7</accession>
<dbReference type="EMBL" id="OCPC01000002">
    <property type="protein sequence ID" value="SOE17091.1"/>
    <property type="molecule type" value="Genomic_DNA"/>
</dbReference>
<dbReference type="GO" id="GO:0000034">
    <property type="term" value="F:adenine deaminase activity"/>
    <property type="evidence" value="ECO:0007669"/>
    <property type="project" value="UniProtKB-UniRule"/>
</dbReference>
<dbReference type="RefSeq" id="WP_244577838.1">
    <property type="nucleotide sequence ID" value="NZ_OCPC01000002.1"/>
</dbReference>
<dbReference type="Gene3D" id="3.20.20.140">
    <property type="entry name" value="Metal-dependent hydrolases"/>
    <property type="match status" value="1"/>
</dbReference>
<evidence type="ECO:0000313" key="7">
    <source>
        <dbReference type="EMBL" id="SOE17091.1"/>
    </source>
</evidence>
<dbReference type="EC" id="3.5.4.2" evidence="5"/>
<proteinExistence type="inferred from homology"/>
<organism evidence="7 8">
    <name type="scientific">Hoeflea halophila</name>
    <dbReference type="NCBI Taxonomy" id="714899"/>
    <lineage>
        <taxon>Bacteria</taxon>
        <taxon>Pseudomonadati</taxon>
        <taxon>Pseudomonadota</taxon>
        <taxon>Alphaproteobacteria</taxon>
        <taxon>Hyphomicrobiales</taxon>
        <taxon>Rhizobiaceae</taxon>
        <taxon>Hoeflea</taxon>
    </lineage>
</organism>
<dbReference type="NCBIfam" id="TIGR01430">
    <property type="entry name" value="aden_deam"/>
    <property type="match status" value="1"/>
</dbReference>
<evidence type="ECO:0000256" key="2">
    <source>
        <dbReference type="ARBA" id="ARBA00022801"/>
    </source>
</evidence>
<feature type="binding site" evidence="5">
    <location>
        <position position="18"/>
    </location>
    <ligand>
        <name>Zn(2+)</name>
        <dbReference type="ChEBI" id="CHEBI:29105"/>
        <note>catalytic</note>
    </ligand>
</feature>
<dbReference type="PANTHER" id="PTHR43114:SF6">
    <property type="entry name" value="ADENINE DEAMINASE"/>
    <property type="match status" value="1"/>
</dbReference>
<dbReference type="SUPFAM" id="SSF51556">
    <property type="entry name" value="Metallo-dependent hydrolases"/>
    <property type="match status" value="1"/>
</dbReference>
<comment type="similarity">
    <text evidence="5">Belongs to the metallo-dependent hydrolases superfamily. Adenosine and AMP deaminases family. Adenine deaminase type 2 subfamily.</text>
</comment>
<comment type="cofactor">
    <cofactor evidence="5">
        <name>Zn(2+)</name>
        <dbReference type="ChEBI" id="CHEBI:29105"/>
    </cofactor>
    <text evidence="5">Binds 1 zinc ion per subunit.</text>
</comment>
<keyword evidence="1 5" id="KW-0479">Metal-binding</keyword>
<dbReference type="NCBIfam" id="NF006848">
    <property type="entry name" value="PRK09358.1-3"/>
    <property type="match status" value="1"/>
</dbReference>
<dbReference type="GO" id="GO:0006146">
    <property type="term" value="P:adenine catabolic process"/>
    <property type="evidence" value="ECO:0007669"/>
    <property type="project" value="UniProtKB-UniRule"/>
</dbReference>
<dbReference type="Pfam" id="PF00962">
    <property type="entry name" value="A_deaminase"/>
    <property type="match status" value="1"/>
</dbReference>
<dbReference type="InterPro" id="IPR001365">
    <property type="entry name" value="A_deaminase_dom"/>
</dbReference>
<dbReference type="GO" id="GO:0008270">
    <property type="term" value="F:zinc ion binding"/>
    <property type="evidence" value="ECO:0007669"/>
    <property type="project" value="UniProtKB-UniRule"/>
</dbReference>
<evidence type="ECO:0000313" key="8">
    <source>
        <dbReference type="Proteomes" id="UP000219465"/>
    </source>
</evidence>
<dbReference type="HAMAP" id="MF_01962">
    <property type="entry name" value="Adenine_deaminase"/>
    <property type="match status" value="1"/>
</dbReference>
<feature type="site" description="Important for catalytic activity" evidence="5">
    <location>
        <position position="218"/>
    </location>
</feature>